<sequence length="64" mass="7089">MSFSFWWLLNNAVVPPVPVPHMPDDFFGVVFEVIGFCSFGEQKAAEFVAHISVSVSGHCWPHPG</sequence>
<dbReference type="AlphaFoldDB" id="H3RC15"/>
<proteinExistence type="predicted"/>
<protein>
    <submittedName>
        <fullName evidence="1">Uncharacterized protein</fullName>
    </submittedName>
</protein>
<gene>
    <name evidence="1" type="ORF">CKS_4278</name>
</gene>
<evidence type="ECO:0000313" key="2">
    <source>
        <dbReference type="Proteomes" id="UP000005050"/>
    </source>
</evidence>
<comment type="caution">
    <text evidence="1">The sequence shown here is derived from an EMBL/GenBank/DDBJ whole genome shotgun (WGS) entry which is preliminary data.</text>
</comment>
<organism evidence="1 2">
    <name type="scientific">Pantoea stewartii subsp. stewartii DC283</name>
    <dbReference type="NCBI Taxonomy" id="660596"/>
    <lineage>
        <taxon>Bacteria</taxon>
        <taxon>Pseudomonadati</taxon>
        <taxon>Pseudomonadota</taxon>
        <taxon>Gammaproteobacteria</taxon>
        <taxon>Enterobacterales</taxon>
        <taxon>Erwiniaceae</taxon>
        <taxon>Pantoea</taxon>
    </lineage>
</organism>
<accession>H3RC15</accession>
<dbReference type="Proteomes" id="UP000005050">
    <property type="component" value="Unassembled WGS sequence"/>
</dbReference>
<evidence type="ECO:0000313" key="1">
    <source>
        <dbReference type="EMBL" id="EHU01179.1"/>
    </source>
</evidence>
<reference evidence="1 2" key="1">
    <citation type="journal article" date="2012" name="Mol. Microbiol.">
        <title>The genetic and structural basis of two distinct terminal side branch residues in stewartan and amylovoran exopolysaccharides and their potential role in host adaptation.</title>
        <authorList>
            <person name="Wang X."/>
            <person name="Yang F."/>
            <person name="von Bodman S.B."/>
        </authorList>
    </citation>
    <scope>NUCLEOTIDE SEQUENCE [LARGE SCALE GENOMIC DNA]</scope>
    <source>
        <strain evidence="1 2">DC283</strain>
    </source>
</reference>
<name>H3RC15_PANSE</name>
<dbReference type="EMBL" id="AHIE01000009">
    <property type="protein sequence ID" value="EHU01179.1"/>
    <property type="molecule type" value="Genomic_DNA"/>
</dbReference>